<reference evidence="2 3" key="1">
    <citation type="submission" date="2019-07" db="EMBL/GenBank/DDBJ databases">
        <title>Luteimonas sp. YD-1 nov., isolated from acidic soil.</title>
        <authorList>
            <person name="Zhou J."/>
        </authorList>
    </citation>
    <scope>NUCLEOTIDE SEQUENCE [LARGE SCALE GENOMIC DNA]</scope>
    <source>
        <strain evidence="2 3">YD-1</strain>
    </source>
</reference>
<proteinExistence type="predicted"/>
<name>A0A5C5TZH9_9GAMM</name>
<dbReference type="GO" id="GO:0005524">
    <property type="term" value="F:ATP binding"/>
    <property type="evidence" value="ECO:0007669"/>
    <property type="project" value="UniProtKB-KW"/>
</dbReference>
<dbReference type="Gene3D" id="3.90.1490.10">
    <property type="entry name" value="putative n-type atp pyrophosphatase, domain 2"/>
    <property type="match status" value="1"/>
</dbReference>
<dbReference type="SUPFAM" id="SSF52402">
    <property type="entry name" value="Adenine nucleotide alpha hydrolases-like"/>
    <property type="match status" value="1"/>
</dbReference>
<evidence type="ECO:0000259" key="1">
    <source>
        <dbReference type="Pfam" id="PF01902"/>
    </source>
</evidence>
<evidence type="ECO:0000313" key="2">
    <source>
        <dbReference type="EMBL" id="TWT18818.1"/>
    </source>
</evidence>
<dbReference type="Pfam" id="PF01902">
    <property type="entry name" value="Diphthami_syn_2"/>
    <property type="match status" value="1"/>
</dbReference>
<keyword evidence="2" id="KW-0547">Nucleotide-binding</keyword>
<accession>A0A5C5TZH9</accession>
<dbReference type="OrthoDB" id="3572539at2"/>
<dbReference type="InterPro" id="IPR002761">
    <property type="entry name" value="Diphthami_syn_dom"/>
</dbReference>
<sequence>MSARRRPVLLAWSGGKDAAWTLHVLRQRDDVRVVGLLSTVRLEDGRATLQEVSGGVLAAQARAAGLPLLPVPLRAGSDNQTYARAMADALHAAAARWPGLRTVAFGDLLLADIRDWRAAQMARIGWDIETPLFGADTAALARAMLRGGLRARLSCVDTGQLDGGFAGRDFDAALLDALPSGVDPCGENGEFHTCVHAGPMFDAPLALAPAGRWLRDGRFAVADFAPVPPGGADQNPVAAAGSQCRRR</sequence>
<dbReference type="Proteomes" id="UP000315949">
    <property type="component" value="Unassembled WGS sequence"/>
</dbReference>
<feature type="domain" description="Diphthamide synthase" evidence="1">
    <location>
        <begin position="10"/>
        <end position="205"/>
    </location>
</feature>
<keyword evidence="2" id="KW-0067">ATP-binding</keyword>
<evidence type="ECO:0000313" key="3">
    <source>
        <dbReference type="Proteomes" id="UP000315949"/>
    </source>
</evidence>
<keyword evidence="3" id="KW-1185">Reference proteome</keyword>
<dbReference type="InterPro" id="IPR014729">
    <property type="entry name" value="Rossmann-like_a/b/a_fold"/>
</dbReference>
<dbReference type="Gene3D" id="3.40.50.620">
    <property type="entry name" value="HUPs"/>
    <property type="match status" value="1"/>
</dbReference>
<organism evidence="2 3">
    <name type="scientific">Luteimonas wenzhouensis</name>
    <dbReference type="NCBI Taxonomy" id="2599615"/>
    <lineage>
        <taxon>Bacteria</taxon>
        <taxon>Pseudomonadati</taxon>
        <taxon>Pseudomonadota</taxon>
        <taxon>Gammaproteobacteria</taxon>
        <taxon>Lysobacterales</taxon>
        <taxon>Lysobacteraceae</taxon>
        <taxon>Luteimonas</taxon>
    </lineage>
</organism>
<comment type="caution">
    <text evidence="2">The sequence shown here is derived from an EMBL/GenBank/DDBJ whole genome shotgun (WGS) entry which is preliminary data.</text>
</comment>
<gene>
    <name evidence="2" type="ORF">FQY79_09245</name>
</gene>
<dbReference type="EMBL" id="VOHE01000004">
    <property type="protein sequence ID" value="TWT18818.1"/>
    <property type="molecule type" value="Genomic_DNA"/>
</dbReference>
<dbReference type="RefSeq" id="WP_146312638.1">
    <property type="nucleotide sequence ID" value="NZ_VOHE01000004.1"/>
</dbReference>
<protein>
    <submittedName>
        <fullName evidence="2">ATP-binding protein</fullName>
    </submittedName>
</protein>
<dbReference type="AlphaFoldDB" id="A0A5C5TZH9"/>